<dbReference type="GO" id="GO:0030170">
    <property type="term" value="F:pyridoxal phosphate binding"/>
    <property type="evidence" value="ECO:0007669"/>
    <property type="project" value="InterPro"/>
</dbReference>
<dbReference type="NCBIfam" id="TIGR00044">
    <property type="entry name" value="YggS family pyridoxal phosphate-dependent enzyme"/>
    <property type="match status" value="1"/>
</dbReference>
<evidence type="ECO:0000313" key="3">
    <source>
        <dbReference type="EMBL" id="CAB4544616.1"/>
    </source>
</evidence>
<organism evidence="3">
    <name type="scientific">freshwater metagenome</name>
    <dbReference type="NCBI Taxonomy" id="449393"/>
    <lineage>
        <taxon>unclassified sequences</taxon>
        <taxon>metagenomes</taxon>
        <taxon>ecological metagenomes</taxon>
    </lineage>
</organism>
<evidence type="ECO:0000256" key="1">
    <source>
        <dbReference type="ARBA" id="ARBA00022898"/>
    </source>
</evidence>
<dbReference type="InterPro" id="IPR001608">
    <property type="entry name" value="Ala_racemase_N"/>
</dbReference>
<feature type="domain" description="Alanine racemase N-terminal" evidence="2">
    <location>
        <begin position="15"/>
        <end position="224"/>
    </location>
</feature>
<dbReference type="Pfam" id="PF01168">
    <property type="entry name" value="Ala_racemase_N"/>
    <property type="match status" value="1"/>
</dbReference>
<dbReference type="EMBL" id="CAEZSJ010000132">
    <property type="protein sequence ID" value="CAB4544616.1"/>
    <property type="molecule type" value="Genomic_DNA"/>
</dbReference>
<proteinExistence type="inferred from homology"/>
<sequence length="225" mass="24707">MNDVNNRKLELATNLERINERIKVAAEGAGRDWDSITLIVVTKTFPVSDIKMLYELGIRNFGENRDQEGALKSPELPGDCLWHFQGQIQSNKLKSIAEWASVIHSIDEISHARKLSSLVDQKDIFIQVSLSNQANRGGVAPEDLGSFISELATLENLEIRGLMAVAPLEQAPEVAFKRLKEISEEVINNFPGATAISAGMSNDFEAAISQGATHIRIGSQILGVR</sequence>
<protein>
    <submittedName>
        <fullName evidence="3">Unannotated protein</fullName>
    </submittedName>
</protein>
<evidence type="ECO:0000259" key="2">
    <source>
        <dbReference type="Pfam" id="PF01168"/>
    </source>
</evidence>
<keyword evidence="1" id="KW-0663">Pyridoxal phosphate</keyword>
<dbReference type="PANTHER" id="PTHR10146:SF14">
    <property type="entry name" value="PYRIDOXAL PHOSPHATE HOMEOSTASIS PROTEIN"/>
    <property type="match status" value="1"/>
</dbReference>
<reference evidence="3" key="1">
    <citation type="submission" date="2020-05" db="EMBL/GenBank/DDBJ databases">
        <authorList>
            <person name="Chiriac C."/>
            <person name="Salcher M."/>
            <person name="Ghai R."/>
            <person name="Kavagutti S V."/>
        </authorList>
    </citation>
    <scope>NUCLEOTIDE SEQUENCE</scope>
</reference>
<dbReference type="SUPFAM" id="SSF51419">
    <property type="entry name" value="PLP-binding barrel"/>
    <property type="match status" value="1"/>
</dbReference>
<name>A0A6J6C0C8_9ZZZZ</name>
<dbReference type="CDD" id="cd00635">
    <property type="entry name" value="PLPDE_III_YBL036c_like"/>
    <property type="match status" value="1"/>
</dbReference>
<gene>
    <name evidence="3" type="ORF">UFOPK1425_00752</name>
</gene>
<dbReference type="PIRSF" id="PIRSF004848">
    <property type="entry name" value="YBL036c_PLPDEIII"/>
    <property type="match status" value="1"/>
</dbReference>
<accession>A0A6J6C0C8</accession>
<dbReference type="AlphaFoldDB" id="A0A6J6C0C8"/>
<dbReference type="PANTHER" id="PTHR10146">
    <property type="entry name" value="PROLINE SYNTHETASE CO-TRANSCRIBED BACTERIAL HOMOLOG PROTEIN"/>
    <property type="match status" value="1"/>
</dbReference>
<dbReference type="InterPro" id="IPR029066">
    <property type="entry name" value="PLP-binding_barrel"/>
</dbReference>
<dbReference type="HAMAP" id="MF_02087">
    <property type="entry name" value="PLP_homeostasis"/>
    <property type="match status" value="1"/>
</dbReference>
<dbReference type="InterPro" id="IPR011078">
    <property type="entry name" value="PyrdxlP_homeostasis"/>
</dbReference>
<dbReference type="Gene3D" id="3.20.20.10">
    <property type="entry name" value="Alanine racemase"/>
    <property type="match status" value="1"/>
</dbReference>